<feature type="region of interest" description="Disordered" evidence="1">
    <location>
        <begin position="77"/>
        <end position="135"/>
    </location>
</feature>
<protein>
    <submittedName>
        <fullName evidence="2">Putative mobilization protein</fullName>
    </submittedName>
</protein>
<sequence length="135" mass="14549">MAKSTIADTLNRMANAQNGRSVASRLRDIFPDIERALEAGVSRTAILKALEDDGLAITMKTFESALYRIRRSTKISEANTGIAGSSESHSASQKLTTSQQPEGKPHPFAGLGGNGRDSNAVHHSVPDKDRIYGRK</sequence>
<organism evidence="2 3">
    <name type="scientific">Pseudomonas cannabina</name>
    <dbReference type="NCBI Taxonomy" id="86840"/>
    <lineage>
        <taxon>Bacteria</taxon>
        <taxon>Pseudomonadati</taxon>
        <taxon>Pseudomonadota</taxon>
        <taxon>Gammaproteobacteria</taxon>
        <taxon>Pseudomonadales</taxon>
        <taxon>Pseudomonadaceae</taxon>
        <taxon>Pseudomonas</taxon>
    </lineage>
</organism>
<comment type="caution">
    <text evidence="2">The sequence shown here is derived from an EMBL/GenBank/DDBJ whole genome shotgun (WGS) entry which is preliminary data.</text>
</comment>
<feature type="compositionally biased region" description="Polar residues" evidence="1">
    <location>
        <begin position="77"/>
        <end position="101"/>
    </location>
</feature>
<dbReference type="EMBL" id="LJPX01000498">
    <property type="protein sequence ID" value="KPW67861.1"/>
    <property type="molecule type" value="Genomic_DNA"/>
</dbReference>
<name>A0A0P9KXF8_PSECA</name>
<evidence type="ECO:0000313" key="2">
    <source>
        <dbReference type="EMBL" id="KPW67861.1"/>
    </source>
</evidence>
<gene>
    <name evidence="2" type="ORF">ALO81_01668</name>
</gene>
<dbReference type="PATRIC" id="fig|86840.3.peg.2321"/>
<dbReference type="AlphaFoldDB" id="A0A0P9KXF8"/>
<evidence type="ECO:0000256" key="1">
    <source>
        <dbReference type="SAM" id="MobiDB-lite"/>
    </source>
</evidence>
<proteinExistence type="predicted"/>
<evidence type="ECO:0000313" key="3">
    <source>
        <dbReference type="Proteomes" id="UP000050564"/>
    </source>
</evidence>
<feature type="compositionally biased region" description="Basic and acidic residues" evidence="1">
    <location>
        <begin position="124"/>
        <end position="135"/>
    </location>
</feature>
<dbReference type="Proteomes" id="UP000050564">
    <property type="component" value="Unassembled WGS sequence"/>
</dbReference>
<reference evidence="2 3" key="1">
    <citation type="submission" date="2015-09" db="EMBL/GenBank/DDBJ databases">
        <title>Genome announcement of multiple Pseudomonas syringae strains.</title>
        <authorList>
            <person name="Thakur S."/>
            <person name="Wang P.W."/>
            <person name="Gong Y."/>
            <person name="Weir B.S."/>
            <person name="Guttman D.S."/>
        </authorList>
    </citation>
    <scope>NUCLEOTIDE SEQUENCE [LARGE SCALE GENOMIC DNA]</scope>
    <source>
        <strain evidence="2 3">ICMP2823</strain>
    </source>
</reference>
<dbReference type="RefSeq" id="WP_055001171.1">
    <property type="nucleotide sequence ID" value="NZ_FNKU01000004.1"/>
</dbReference>
<accession>A0A0P9KXF8</accession>